<comment type="similarity">
    <text evidence="1">Belongs to the protein kinase superfamily. STE Ser/Thr protein kinase family. MAP kinase kinase kinase subfamily.</text>
</comment>
<evidence type="ECO:0000259" key="7">
    <source>
        <dbReference type="PROSITE" id="PS50011"/>
    </source>
</evidence>
<dbReference type="EMBL" id="KZ678142">
    <property type="protein sequence ID" value="PSN61903.1"/>
    <property type="molecule type" value="Genomic_DNA"/>
</dbReference>
<feature type="domain" description="Protein kinase" evidence="7">
    <location>
        <begin position="188"/>
        <end position="479"/>
    </location>
</feature>
<evidence type="ECO:0000256" key="4">
    <source>
        <dbReference type="ARBA" id="ARBA00022741"/>
    </source>
</evidence>
<dbReference type="PANTHER" id="PTHR11584">
    <property type="entry name" value="SERINE/THREONINE PROTEIN KINASE"/>
    <property type="match status" value="1"/>
</dbReference>
<dbReference type="InterPro" id="IPR000719">
    <property type="entry name" value="Prot_kinase_dom"/>
</dbReference>
<evidence type="ECO:0000256" key="1">
    <source>
        <dbReference type="ARBA" id="ARBA00006529"/>
    </source>
</evidence>
<dbReference type="PROSITE" id="PS00108">
    <property type="entry name" value="PROTEIN_KINASE_ST"/>
    <property type="match status" value="1"/>
</dbReference>
<dbReference type="Gene3D" id="1.25.40.10">
    <property type="entry name" value="Tetratricopeptide repeat domain"/>
    <property type="match status" value="1"/>
</dbReference>
<accession>A0A2T2N920</accession>
<keyword evidence="4" id="KW-0547">Nucleotide-binding</keyword>
<dbReference type="Proteomes" id="UP000240883">
    <property type="component" value="Unassembled WGS sequence"/>
</dbReference>
<dbReference type="AlphaFoldDB" id="A0A2T2N920"/>
<protein>
    <submittedName>
        <fullName evidence="8">Kinase-like protein</fullName>
    </submittedName>
</protein>
<proteinExistence type="inferred from homology"/>
<dbReference type="CDD" id="cd00180">
    <property type="entry name" value="PKc"/>
    <property type="match status" value="1"/>
</dbReference>
<dbReference type="InterPro" id="IPR011009">
    <property type="entry name" value="Kinase-like_dom_sf"/>
</dbReference>
<name>A0A2T2N920_CORCC</name>
<dbReference type="STRING" id="1448308.A0A2T2N920"/>
<organism evidence="8 9">
    <name type="scientific">Corynespora cassiicola Philippines</name>
    <dbReference type="NCBI Taxonomy" id="1448308"/>
    <lineage>
        <taxon>Eukaryota</taxon>
        <taxon>Fungi</taxon>
        <taxon>Dikarya</taxon>
        <taxon>Ascomycota</taxon>
        <taxon>Pezizomycotina</taxon>
        <taxon>Dothideomycetes</taxon>
        <taxon>Pleosporomycetidae</taxon>
        <taxon>Pleosporales</taxon>
        <taxon>Corynesporascaceae</taxon>
        <taxon>Corynespora</taxon>
    </lineage>
</organism>
<evidence type="ECO:0000313" key="9">
    <source>
        <dbReference type="Proteomes" id="UP000240883"/>
    </source>
</evidence>
<dbReference type="SMART" id="SM00220">
    <property type="entry name" value="S_TKc"/>
    <property type="match status" value="1"/>
</dbReference>
<dbReference type="Pfam" id="PF13374">
    <property type="entry name" value="TPR_10"/>
    <property type="match status" value="1"/>
</dbReference>
<keyword evidence="5 8" id="KW-0418">Kinase</keyword>
<dbReference type="Pfam" id="PF00069">
    <property type="entry name" value="Pkinase"/>
    <property type="match status" value="1"/>
</dbReference>
<keyword evidence="3" id="KW-0808">Transferase</keyword>
<dbReference type="OrthoDB" id="4062651at2759"/>
<sequence length="506" mass="56647">SKNRLVDTLCELGKYTEAEQLFRQSAQQREKILGVDHKDTAASKELLREVILAKAPSAPAPTIVKAATSRLSDFFADSDQKRTAYNDPEIQRISRLLHQVNLQWSKLPRTYIVLRKIDCLDVFDTFIDLGCSDHWLPFTEGSLPLCIRPSKRPQFVAAQNLVMTKSMDLEKGKEGRHCHFRQHEPLPLEIKGTLGSGGFGQVDRVLSTISFREYALKRVSRSHIFAGRAEDVQRKKACIKQFIAEIGVLKRLKHRHVVEFIGSYTDAKFMGLLMSPVADMDLSAYLARADTTRYRELRTYFGCLARALEFLHVQNIRHKDIKPRNILVHSGNVLFTDFGLAFDFTDKERSITAGTVNGMTPQYCAPEVADYEPRNTSSDIWSLGVVFLEMVAVLKGKTVKHAYDFIREHGSRQSFVRTNLDGTHALIVELRKTGSPTDNVALGWVEDMVVPQSQARPTAMSLTASIAGAGQREGGNESFCGICCASPDDALSDFDKPDIADTAWSC</sequence>
<gene>
    <name evidence="8" type="ORF">BS50DRAFT_650288</name>
</gene>
<evidence type="ECO:0000256" key="3">
    <source>
        <dbReference type="ARBA" id="ARBA00022679"/>
    </source>
</evidence>
<dbReference type="InterPro" id="IPR011990">
    <property type="entry name" value="TPR-like_helical_dom_sf"/>
</dbReference>
<evidence type="ECO:0000256" key="6">
    <source>
        <dbReference type="ARBA" id="ARBA00022840"/>
    </source>
</evidence>
<dbReference type="SUPFAM" id="SSF56112">
    <property type="entry name" value="Protein kinase-like (PK-like)"/>
    <property type="match status" value="1"/>
</dbReference>
<dbReference type="InterPro" id="IPR008271">
    <property type="entry name" value="Ser/Thr_kinase_AS"/>
</dbReference>
<evidence type="ECO:0000256" key="5">
    <source>
        <dbReference type="ARBA" id="ARBA00022777"/>
    </source>
</evidence>
<keyword evidence="2" id="KW-0723">Serine/threonine-protein kinase</keyword>
<dbReference type="Gene3D" id="1.10.510.10">
    <property type="entry name" value="Transferase(Phosphotransferase) domain 1"/>
    <property type="match status" value="1"/>
</dbReference>
<dbReference type="PANTHER" id="PTHR11584:SF369">
    <property type="entry name" value="MITOGEN-ACTIVATED PROTEIN KINASE KINASE KINASE 19-RELATED"/>
    <property type="match status" value="1"/>
</dbReference>
<dbReference type="GO" id="GO:0005524">
    <property type="term" value="F:ATP binding"/>
    <property type="evidence" value="ECO:0007669"/>
    <property type="project" value="UniProtKB-KW"/>
</dbReference>
<feature type="non-terminal residue" evidence="8">
    <location>
        <position position="1"/>
    </location>
</feature>
<keyword evidence="6" id="KW-0067">ATP-binding</keyword>
<keyword evidence="9" id="KW-1185">Reference proteome</keyword>
<dbReference type="PROSITE" id="PS50011">
    <property type="entry name" value="PROTEIN_KINASE_DOM"/>
    <property type="match status" value="1"/>
</dbReference>
<reference evidence="8 9" key="1">
    <citation type="journal article" date="2018" name="Front. Microbiol.">
        <title>Genome-Wide Analysis of Corynespora cassiicola Leaf Fall Disease Putative Effectors.</title>
        <authorList>
            <person name="Lopez D."/>
            <person name="Ribeiro S."/>
            <person name="Label P."/>
            <person name="Fumanal B."/>
            <person name="Venisse J.S."/>
            <person name="Kohler A."/>
            <person name="de Oliveira R.R."/>
            <person name="Labutti K."/>
            <person name="Lipzen A."/>
            <person name="Lail K."/>
            <person name="Bauer D."/>
            <person name="Ohm R.A."/>
            <person name="Barry K.W."/>
            <person name="Spatafora J."/>
            <person name="Grigoriev I.V."/>
            <person name="Martin F.M."/>
            <person name="Pujade-Renaud V."/>
        </authorList>
    </citation>
    <scope>NUCLEOTIDE SEQUENCE [LARGE SCALE GENOMIC DNA]</scope>
    <source>
        <strain evidence="8 9">Philippines</strain>
    </source>
</reference>
<dbReference type="GO" id="GO:0004674">
    <property type="term" value="F:protein serine/threonine kinase activity"/>
    <property type="evidence" value="ECO:0007669"/>
    <property type="project" value="UniProtKB-KW"/>
</dbReference>
<evidence type="ECO:0000256" key="2">
    <source>
        <dbReference type="ARBA" id="ARBA00022527"/>
    </source>
</evidence>
<evidence type="ECO:0000313" key="8">
    <source>
        <dbReference type="EMBL" id="PSN61903.1"/>
    </source>
</evidence>